<dbReference type="GO" id="GO:0008380">
    <property type="term" value="P:RNA splicing"/>
    <property type="evidence" value="ECO:0007669"/>
    <property type="project" value="InterPro"/>
</dbReference>
<dbReference type="InterPro" id="IPR036605">
    <property type="entry name" value="Mago_nashi_sf"/>
</dbReference>
<reference evidence="5" key="2">
    <citation type="submission" date="2021-03" db="UniProtKB">
        <authorList>
            <consortium name="Ensembl"/>
        </authorList>
    </citation>
    <scope>IDENTIFICATION</scope>
</reference>
<dbReference type="GeneTree" id="ENSGT00390000003156"/>
<organism evidence="5">
    <name type="scientific">Xenopus tropicalis</name>
    <name type="common">Western clawed frog</name>
    <name type="synonym">Silurana tropicalis</name>
    <dbReference type="NCBI Taxonomy" id="8364"/>
    <lineage>
        <taxon>Eukaryota</taxon>
        <taxon>Metazoa</taxon>
        <taxon>Chordata</taxon>
        <taxon>Craniata</taxon>
        <taxon>Vertebrata</taxon>
        <taxon>Euteleostomi</taxon>
        <taxon>Amphibia</taxon>
        <taxon>Batrachia</taxon>
        <taxon>Anura</taxon>
        <taxon>Pipoidea</taxon>
        <taxon>Pipidae</taxon>
        <taxon>Xenopodinae</taxon>
        <taxon>Xenopus</taxon>
        <taxon>Silurana</taxon>
    </lineage>
</organism>
<dbReference type="CDD" id="cd11295">
    <property type="entry name" value="Mago_nashi"/>
    <property type="match status" value="1"/>
</dbReference>
<dbReference type="Xenbase" id="XB-GENE-493540">
    <property type="gene designation" value="magoh"/>
</dbReference>
<dbReference type="Gene3D" id="3.30.1560.10">
    <property type="entry name" value="Mago nashi"/>
    <property type="match status" value="1"/>
</dbReference>
<name>A0A803JSZ6_XENTR</name>
<dbReference type="Ensembl" id="ENSXETT00000115572">
    <property type="protein sequence ID" value="ENSXETP00000111124"/>
    <property type="gene ID" value="ENSXETG00000008072"/>
</dbReference>
<proteinExistence type="inferred from homology"/>
<comment type="similarity">
    <text evidence="2">Belongs to the mago nashi family.</text>
</comment>
<comment type="subcellular location">
    <subcellularLocation>
        <location evidence="1">Nucleus</location>
    </subcellularLocation>
</comment>
<gene>
    <name evidence="5" type="primary">magoh</name>
</gene>
<evidence type="ECO:0000256" key="3">
    <source>
        <dbReference type="ARBA" id="ARBA00022816"/>
    </source>
</evidence>
<dbReference type="PANTHER" id="PTHR12638:SF0">
    <property type="entry name" value="MAGO HOMOLOG, EXON JUNCTION COMPLEX SUBUNIT-RELATED"/>
    <property type="match status" value="1"/>
</dbReference>
<reference evidence="5" key="1">
    <citation type="journal article" date="2010" name="Science">
        <title>The genome of the Western clawed frog Xenopus tropicalis.</title>
        <authorList>
            <person name="Hellsten U."/>
            <person name="Harland R.M."/>
            <person name="Gilchrist M.J."/>
            <person name="Hendrix D."/>
            <person name="Jurka J."/>
            <person name="Kapitonov V."/>
            <person name="Ovcharenko I."/>
            <person name="Putnam N.H."/>
            <person name="Shu S."/>
            <person name="Taher L."/>
            <person name="Blitz I.L."/>
            <person name="Blumberg B."/>
            <person name="Dichmann D.S."/>
            <person name="Dubchak I."/>
            <person name="Amaya E."/>
            <person name="Detter J.C."/>
            <person name="Fletcher R."/>
            <person name="Gerhard D.S."/>
            <person name="Goodstein D."/>
            <person name="Graves T."/>
            <person name="Grigoriev I.V."/>
            <person name="Grimwood J."/>
            <person name="Kawashima T."/>
            <person name="Lindquist E."/>
            <person name="Lucas S.M."/>
            <person name="Mead P.E."/>
            <person name="Mitros T."/>
            <person name="Ogino H."/>
            <person name="Ohta Y."/>
            <person name="Poliakov A.V."/>
            <person name="Pollet N."/>
            <person name="Robert J."/>
            <person name="Salamov A."/>
            <person name="Sater A.K."/>
            <person name="Schmutz J."/>
            <person name="Terry A."/>
            <person name="Vize P.D."/>
            <person name="Warren W.C."/>
            <person name="Wells D."/>
            <person name="Wills A."/>
            <person name="Wilson R.K."/>
            <person name="Zimmerman L.B."/>
            <person name="Zorn A.M."/>
            <person name="Grainger R."/>
            <person name="Grammer T."/>
            <person name="Khokha M.K."/>
            <person name="Richardson P.M."/>
            <person name="Rokhsar D.S."/>
        </authorList>
    </citation>
    <scope>NUCLEOTIDE SEQUENCE [LARGE SCALE GENOMIC DNA]</scope>
    <source>
        <strain evidence="5">Nigerian</strain>
    </source>
</reference>
<dbReference type="Pfam" id="PF02792">
    <property type="entry name" value="Mago_nashi"/>
    <property type="match status" value="1"/>
</dbReference>
<keyword evidence="3" id="KW-0813">Transport</keyword>
<evidence type="ECO:0000313" key="5">
    <source>
        <dbReference type="Ensembl" id="ENSXETP00000111124"/>
    </source>
</evidence>
<dbReference type="InParanoid" id="A0A803JSZ6"/>
<dbReference type="GO" id="GO:0035145">
    <property type="term" value="C:exon-exon junction complex"/>
    <property type="evidence" value="ECO:0007669"/>
    <property type="project" value="InterPro"/>
</dbReference>
<keyword evidence="4" id="KW-0539">Nucleus</keyword>
<dbReference type="FunCoup" id="A0A803JSZ6">
    <property type="interactions" value="3922"/>
</dbReference>
<dbReference type="GO" id="GO:0051028">
    <property type="term" value="P:mRNA transport"/>
    <property type="evidence" value="ECO:0007669"/>
    <property type="project" value="UniProtKB-KW"/>
</dbReference>
<dbReference type="AlphaFoldDB" id="A0A803JSZ6"/>
<evidence type="ECO:0000256" key="2">
    <source>
        <dbReference type="ARBA" id="ARBA00009270"/>
    </source>
</evidence>
<dbReference type="FunFam" id="3.30.1560.10:FF:000002">
    <property type="entry name" value="Protein mago nashi homolog 2"/>
    <property type="match status" value="1"/>
</dbReference>
<evidence type="ECO:0000256" key="4">
    <source>
        <dbReference type="ARBA" id="ARBA00023242"/>
    </source>
</evidence>
<protein>
    <submittedName>
        <fullName evidence="5">Mago homolog, exon junction complex subunit</fullName>
    </submittedName>
</protein>
<accession>A0A803JSZ6</accession>
<sequence length="152" mass="17393">MEKQTDMAVVTFYAVQGTAGSARPSVLLCVRGDWSRKLRYANNSNYKNDVMIRKEAYVHKSVMEELKRIIDDSEITKEDDALWPPPDRVGRQELEIVIGDEHISFTTSKIGSLIDVNQSKDPEGLRVFYYLVQDLKCLVFSLIGLHFKIKPI</sequence>
<keyword evidence="3" id="KW-0509">mRNA transport</keyword>
<dbReference type="InterPro" id="IPR004023">
    <property type="entry name" value="Mago_nashi"/>
</dbReference>
<dbReference type="PANTHER" id="PTHR12638">
    <property type="entry name" value="PROTEIN MAGO NASHI HOMOLOG"/>
    <property type="match status" value="1"/>
</dbReference>
<evidence type="ECO:0000256" key="1">
    <source>
        <dbReference type="ARBA" id="ARBA00004123"/>
    </source>
</evidence>
<dbReference type="SUPFAM" id="SSF89817">
    <property type="entry name" value="Mago nashi protein"/>
    <property type="match status" value="1"/>
</dbReference>
<dbReference type="Bgee" id="ENSXETG00000008072">
    <property type="expression patterns" value="Expressed in egg cell and 17 other cell types or tissues"/>
</dbReference>